<reference evidence="10 11" key="1">
    <citation type="submission" date="2023-04" db="EMBL/GenBank/DDBJ databases">
        <title>Genome of Basidiobolus ranarum AG-B5.</title>
        <authorList>
            <person name="Stajich J.E."/>
            <person name="Carter-House D."/>
            <person name="Gryganskyi A."/>
        </authorList>
    </citation>
    <scope>NUCLEOTIDE SEQUENCE [LARGE SCALE GENOMIC DNA]</scope>
    <source>
        <strain evidence="10 11">AG-B5</strain>
    </source>
</reference>
<evidence type="ECO:0000256" key="4">
    <source>
        <dbReference type="ARBA" id="ARBA00022723"/>
    </source>
</evidence>
<dbReference type="PANTHER" id="PTHR46498:SF1">
    <property type="entry name" value="GTP-BINDING PROTEIN 8"/>
    <property type="match status" value="1"/>
</dbReference>
<evidence type="ECO:0000256" key="8">
    <source>
        <dbReference type="SAM" id="MobiDB-lite"/>
    </source>
</evidence>
<dbReference type="InterPro" id="IPR030393">
    <property type="entry name" value="G_ENGB_dom"/>
</dbReference>
<evidence type="ECO:0000259" key="9">
    <source>
        <dbReference type="PROSITE" id="PS51706"/>
    </source>
</evidence>
<dbReference type="PANTHER" id="PTHR46498">
    <property type="entry name" value="GTP-BINDING PROTEIN 8"/>
    <property type="match status" value="1"/>
</dbReference>
<dbReference type="Pfam" id="PF01926">
    <property type="entry name" value="MMR_HSR1"/>
    <property type="match status" value="1"/>
</dbReference>
<gene>
    <name evidence="10" type="ORF">K7432_006157</name>
</gene>
<dbReference type="HAMAP" id="MF_00321">
    <property type="entry name" value="GTPase_EngB"/>
    <property type="match status" value="1"/>
</dbReference>
<evidence type="ECO:0000313" key="10">
    <source>
        <dbReference type="EMBL" id="KAK9717509.1"/>
    </source>
</evidence>
<evidence type="ECO:0000256" key="3">
    <source>
        <dbReference type="ARBA" id="ARBA00015370"/>
    </source>
</evidence>
<evidence type="ECO:0000256" key="1">
    <source>
        <dbReference type="ARBA" id="ARBA00001946"/>
    </source>
</evidence>
<comment type="similarity">
    <text evidence="2">Belongs to the TRAFAC class TrmE-Era-EngA-EngB-Septin-like GTPase superfamily. EngB GTPase family.</text>
</comment>
<protein>
    <recommendedName>
        <fullName evidence="3">GTP-binding protein 8</fullName>
    </recommendedName>
</protein>
<keyword evidence="7" id="KW-0342">GTP-binding</keyword>
<keyword evidence="4" id="KW-0479">Metal-binding</keyword>
<evidence type="ECO:0000256" key="5">
    <source>
        <dbReference type="ARBA" id="ARBA00022741"/>
    </source>
</evidence>
<dbReference type="InterPro" id="IPR027417">
    <property type="entry name" value="P-loop_NTPase"/>
</dbReference>
<evidence type="ECO:0000256" key="2">
    <source>
        <dbReference type="ARBA" id="ARBA00009638"/>
    </source>
</evidence>
<feature type="domain" description="EngB-type G" evidence="9">
    <location>
        <begin position="154"/>
        <end position="325"/>
    </location>
</feature>
<dbReference type="CDD" id="cd01876">
    <property type="entry name" value="YihA_EngB"/>
    <property type="match status" value="1"/>
</dbReference>
<feature type="region of interest" description="Disordered" evidence="8">
    <location>
        <begin position="44"/>
        <end position="81"/>
    </location>
</feature>
<name>A0ABR2W213_9FUNG</name>
<organism evidence="10 11">
    <name type="scientific">Basidiobolus ranarum</name>
    <dbReference type="NCBI Taxonomy" id="34480"/>
    <lineage>
        <taxon>Eukaryota</taxon>
        <taxon>Fungi</taxon>
        <taxon>Fungi incertae sedis</taxon>
        <taxon>Zoopagomycota</taxon>
        <taxon>Entomophthoromycotina</taxon>
        <taxon>Basidiobolomycetes</taxon>
        <taxon>Basidiobolales</taxon>
        <taxon>Basidiobolaceae</taxon>
        <taxon>Basidiobolus</taxon>
    </lineage>
</organism>
<dbReference type="NCBIfam" id="TIGR03598">
    <property type="entry name" value="GTPase_YsxC"/>
    <property type="match status" value="1"/>
</dbReference>
<proteinExistence type="inferred from homology"/>
<keyword evidence="11" id="KW-1185">Reference proteome</keyword>
<dbReference type="PROSITE" id="PS51706">
    <property type="entry name" value="G_ENGB"/>
    <property type="match status" value="1"/>
</dbReference>
<dbReference type="InterPro" id="IPR052279">
    <property type="entry name" value="EngB_GTPase"/>
</dbReference>
<evidence type="ECO:0000256" key="7">
    <source>
        <dbReference type="ARBA" id="ARBA00023134"/>
    </source>
</evidence>
<comment type="cofactor">
    <cofactor evidence="1">
        <name>Mg(2+)</name>
        <dbReference type="ChEBI" id="CHEBI:18420"/>
    </cofactor>
</comment>
<accession>A0ABR2W213</accession>
<dbReference type="Gene3D" id="3.40.50.300">
    <property type="entry name" value="P-loop containing nucleotide triphosphate hydrolases"/>
    <property type="match status" value="1"/>
</dbReference>
<evidence type="ECO:0000256" key="6">
    <source>
        <dbReference type="ARBA" id="ARBA00022842"/>
    </source>
</evidence>
<keyword evidence="5" id="KW-0547">Nucleotide-binding</keyword>
<dbReference type="InterPro" id="IPR006073">
    <property type="entry name" value="GTP-bd"/>
</dbReference>
<dbReference type="EMBL" id="JASJQH010007139">
    <property type="protein sequence ID" value="KAK9717509.1"/>
    <property type="molecule type" value="Genomic_DNA"/>
</dbReference>
<sequence length="327" mass="37002">MWFTRPTVTSFPTSLTLNFLRHVERKSYPTVGIRYAFNSANKPIRNNIRPDLKPGSPRARKPGPARERISPQQHAKNMKLAKKNESALKNENTIQKTSKENVVVPIAKKKEVLRVEFTEAKPGKKLSELADTIFTKNPYFVHSAVKHTEFKLKTLPEVAFVGRSNVGKSSIINALANRNRLVKTSKTPGHTKLLNTFSMADKLVLVDMPGYGFRSWDEWGTMSMDYFRESTRLRRIFVLIEATHSFKEKDRDLMSLLDGMGVSYQVVLTKIDKLSSSALAEIRSEIETELSQNTISCFPQVLPISTTKKVGITELRCAILEACRINS</sequence>
<keyword evidence="6" id="KW-0460">Magnesium</keyword>
<evidence type="ECO:0000313" key="11">
    <source>
        <dbReference type="Proteomes" id="UP001479436"/>
    </source>
</evidence>
<comment type="caution">
    <text evidence="10">The sequence shown here is derived from an EMBL/GenBank/DDBJ whole genome shotgun (WGS) entry which is preliminary data.</text>
</comment>
<dbReference type="Proteomes" id="UP001479436">
    <property type="component" value="Unassembled WGS sequence"/>
</dbReference>
<dbReference type="InterPro" id="IPR019987">
    <property type="entry name" value="GTP-bd_ribosome_bio_YsxC"/>
</dbReference>
<dbReference type="SUPFAM" id="SSF52540">
    <property type="entry name" value="P-loop containing nucleoside triphosphate hydrolases"/>
    <property type="match status" value="1"/>
</dbReference>